<feature type="compositionally biased region" description="Basic and acidic residues" evidence="2">
    <location>
        <begin position="116"/>
        <end position="151"/>
    </location>
</feature>
<feature type="region of interest" description="Disordered" evidence="2">
    <location>
        <begin position="116"/>
        <end position="164"/>
    </location>
</feature>
<evidence type="ECO:0000256" key="2">
    <source>
        <dbReference type="SAM" id="MobiDB-lite"/>
    </source>
</evidence>
<name>A0ABV1SS74_9ACTN</name>
<dbReference type="InterPro" id="IPR029069">
    <property type="entry name" value="HotDog_dom_sf"/>
</dbReference>
<accession>A0ABV1SS74</accession>
<dbReference type="GO" id="GO:0016787">
    <property type="term" value="F:hydrolase activity"/>
    <property type="evidence" value="ECO:0007669"/>
    <property type="project" value="UniProtKB-KW"/>
</dbReference>
<evidence type="ECO:0000256" key="1">
    <source>
        <dbReference type="ARBA" id="ARBA00022801"/>
    </source>
</evidence>
<dbReference type="EC" id="3.1.2.-" evidence="4"/>
<proteinExistence type="predicted"/>
<organism evidence="4 5">
    <name type="scientific">Streptomyces violaceorubidus</name>
    <dbReference type="NCBI Taxonomy" id="284042"/>
    <lineage>
        <taxon>Bacteria</taxon>
        <taxon>Bacillati</taxon>
        <taxon>Actinomycetota</taxon>
        <taxon>Actinomycetes</taxon>
        <taxon>Kitasatosporales</taxon>
        <taxon>Streptomycetaceae</taxon>
        <taxon>Streptomyces</taxon>
    </lineage>
</organism>
<evidence type="ECO:0000313" key="4">
    <source>
        <dbReference type="EMBL" id="MER6164572.1"/>
    </source>
</evidence>
<dbReference type="Gene3D" id="3.10.129.10">
    <property type="entry name" value="Hotdog Thioesterase"/>
    <property type="match status" value="1"/>
</dbReference>
<keyword evidence="1 4" id="KW-0378">Hydrolase</keyword>
<dbReference type="InterPro" id="IPR003736">
    <property type="entry name" value="PAAI_dom"/>
</dbReference>
<dbReference type="SUPFAM" id="SSF54637">
    <property type="entry name" value="Thioesterase/thiol ester dehydrase-isomerase"/>
    <property type="match status" value="1"/>
</dbReference>
<dbReference type="EMBL" id="JBEOZY010000005">
    <property type="protein sequence ID" value="MER6164572.1"/>
    <property type="molecule type" value="Genomic_DNA"/>
</dbReference>
<protein>
    <submittedName>
        <fullName evidence="4">Hydroxyphenylacetyl-CoA thioesterase PaaI</fullName>
        <ecNumber evidence="4">3.1.2.-</ecNumber>
    </submittedName>
</protein>
<evidence type="ECO:0000313" key="5">
    <source>
        <dbReference type="Proteomes" id="UP001496720"/>
    </source>
</evidence>
<dbReference type="PANTHER" id="PTHR42856">
    <property type="entry name" value="ACYL-COENZYME A THIOESTERASE PAAI"/>
    <property type="match status" value="1"/>
</dbReference>
<dbReference type="NCBIfam" id="TIGR02286">
    <property type="entry name" value="PaaD"/>
    <property type="match status" value="1"/>
</dbReference>
<dbReference type="InterPro" id="IPR011973">
    <property type="entry name" value="PaaD"/>
</dbReference>
<dbReference type="CDD" id="cd03443">
    <property type="entry name" value="PaaI_thioesterase"/>
    <property type="match status" value="1"/>
</dbReference>
<dbReference type="NCBIfam" id="TIGR00369">
    <property type="entry name" value="unchar_dom_1"/>
    <property type="match status" value="1"/>
</dbReference>
<gene>
    <name evidence="4" type="primary">paaI</name>
    <name evidence="4" type="ORF">ABT188_08315</name>
</gene>
<dbReference type="Pfam" id="PF03061">
    <property type="entry name" value="4HBT"/>
    <property type="match status" value="1"/>
</dbReference>
<comment type="caution">
    <text evidence="4">The sequence shown here is derived from an EMBL/GenBank/DDBJ whole genome shotgun (WGS) entry which is preliminary data.</text>
</comment>
<feature type="compositionally biased region" description="Polar residues" evidence="2">
    <location>
        <begin position="152"/>
        <end position="164"/>
    </location>
</feature>
<dbReference type="InterPro" id="IPR052723">
    <property type="entry name" value="Acyl-CoA_thioesterase_PaaI"/>
</dbReference>
<dbReference type="PANTHER" id="PTHR42856:SF1">
    <property type="entry name" value="ACYL-COENZYME A THIOESTERASE PAAI"/>
    <property type="match status" value="1"/>
</dbReference>
<keyword evidence="5" id="KW-1185">Reference proteome</keyword>
<sequence>MFCADEASRGLGIELVEHGAGTAVVRMTVTPAMVNGHRIAHGGFLFLLADTAFACACNSHGPVTVAAGADIVFVAPAREGDVLVAVAEERVRYGRSGIYDVSVRRGDEVIAEFRGRSRSARGDGRERGTGADGGSHHTPDDAVGRHARDETAGQTPGTTTKESR</sequence>
<evidence type="ECO:0000259" key="3">
    <source>
        <dbReference type="Pfam" id="PF03061"/>
    </source>
</evidence>
<dbReference type="Proteomes" id="UP001496720">
    <property type="component" value="Unassembled WGS sequence"/>
</dbReference>
<reference evidence="4 5" key="1">
    <citation type="submission" date="2024-06" db="EMBL/GenBank/DDBJ databases">
        <title>The Natural Products Discovery Center: Release of the First 8490 Sequenced Strains for Exploring Actinobacteria Biosynthetic Diversity.</title>
        <authorList>
            <person name="Kalkreuter E."/>
            <person name="Kautsar S.A."/>
            <person name="Yang D."/>
            <person name="Bader C.D."/>
            <person name="Teijaro C.N."/>
            <person name="Fluegel L."/>
            <person name="Davis C.M."/>
            <person name="Simpson J.R."/>
            <person name="Lauterbach L."/>
            <person name="Steele A.D."/>
            <person name="Gui C."/>
            <person name="Meng S."/>
            <person name="Li G."/>
            <person name="Viehrig K."/>
            <person name="Ye F."/>
            <person name="Su P."/>
            <person name="Kiefer A.F."/>
            <person name="Nichols A."/>
            <person name="Cepeda A.J."/>
            <person name="Yan W."/>
            <person name="Fan B."/>
            <person name="Jiang Y."/>
            <person name="Adhikari A."/>
            <person name="Zheng C.-J."/>
            <person name="Schuster L."/>
            <person name="Cowan T.M."/>
            <person name="Smanski M.J."/>
            <person name="Chevrette M.G."/>
            <person name="De Carvalho L.P.S."/>
            <person name="Shen B."/>
        </authorList>
    </citation>
    <scope>NUCLEOTIDE SEQUENCE [LARGE SCALE GENOMIC DNA]</scope>
    <source>
        <strain evidence="4 5">NPDC001615</strain>
    </source>
</reference>
<dbReference type="InterPro" id="IPR006683">
    <property type="entry name" value="Thioestr_dom"/>
</dbReference>
<feature type="domain" description="Thioesterase" evidence="3">
    <location>
        <begin position="39"/>
        <end position="109"/>
    </location>
</feature>